<evidence type="ECO:0000313" key="2">
    <source>
        <dbReference type="EMBL" id="KAG2103994.1"/>
    </source>
</evidence>
<dbReference type="Pfam" id="PF18758">
    <property type="entry name" value="KDZ"/>
    <property type="match status" value="1"/>
</dbReference>
<dbReference type="Proteomes" id="UP000823399">
    <property type="component" value="Unassembled WGS sequence"/>
</dbReference>
<dbReference type="RefSeq" id="XP_041290699.1">
    <property type="nucleotide sequence ID" value="XM_041439865.1"/>
</dbReference>
<protein>
    <recommendedName>
        <fullName evidence="1">CxC2-like cysteine cluster KDZ transposase-associated domain-containing protein</fullName>
    </recommendedName>
</protein>
<dbReference type="PANTHER" id="PTHR33096">
    <property type="entry name" value="CXC2 DOMAIN-CONTAINING PROTEIN"/>
    <property type="match status" value="1"/>
</dbReference>
<organism evidence="2 3">
    <name type="scientific">Suillus discolor</name>
    <dbReference type="NCBI Taxonomy" id="1912936"/>
    <lineage>
        <taxon>Eukaryota</taxon>
        <taxon>Fungi</taxon>
        <taxon>Dikarya</taxon>
        <taxon>Basidiomycota</taxon>
        <taxon>Agaricomycotina</taxon>
        <taxon>Agaricomycetes</taxon>
        <taxon>Agaricomycetidae</taxon>
        <taxon>Boletales</taxon>
        <taxon>Suillineae</taxon>
        <taxon>Suillaceae</taxon>
        <taxon>Suillus</taxon>
    </lineage>
</organism>
<proteinExistence type="predicted"/>
<name>A0A9P7F226_9AGAM</name>
<accession>A0A9P7F226</accession>
<dbReference type="EMBL" id="JABBWM010000042">
    <property type="protein sequence ID" value="KAG2103994.1"/>
    <property type="molecule type" value="Genomic_DNA"/>
</dbReference>
<dbReference type="AlphaFoldDB" id="A0A9P7F226"/>
<dbReference type="Pfam" id="PF18803">
    <property type="entry name" value="CxC2"/>
    <property type="match status" value="1"/>
</dbReference>
<feature type="domain" description="CxC2-like cysteine cluster KDZ transposase-associated" evidence="1">
    <location>
        <begin position="159"/>
        <end position="241"/>
    </location>
</feature>
<reference evidence="2" key="1">
    <citation type="journal article" date="2020" name="New Phytol.">
        <title>Comparative genomics reveals dynamic genome evolution in host specialist ectomycorrhizal fungi.</title>
        <authorList>
            <person name="Lofgren L.A."/>
            <person name="Nguyen N.H."/>
            <person name="Vilgalys R."/>
            <person name="Ruytinx J."/>
            <person name="Liao H.L."/>
            <person name="Branco S."/>
            <person name="Kuo A."/>
            <person name="LaButti K."/>
            <person name="Lipzen A."/>
            <person name="Andreopoulos W."/>
            <person name="Pangilinan J."/>
            <person name="Riley R."/>
            <person name="Hundley H."/>
            <person name="Na H."/>
            <person name="Barry K."/>
            <person name="Grigoriev I.V."/>
            <person name="Stajich J.E."/>
            <person name="Kennedy P.G."/>
        </authorList>
    </citation>
    <scope>NUCLEOTIDE SEQUENCE</scope>
    <source>
        <strain evidence="2">FC423</strain>
    </source>
</reference>
<dbReference type="PANTHER" id="PTHR33096:SF1">
    <property type="entry name" value="CXC1-LIKE CYSTEINE CLUSTER ASSOCIATED WITH KDZ TRANSPOSASES DOMAIN-CONTAINING PROTEIN"/>
    <property type="match status" value="1"/>
</dbReference>
<sequence length="898" mass="102229">MTSILISRVPDSLHFQSQNDYLRQWVPKTDQYLNILLHREVPINRICITCGTDGVYKCHNCFGEPLFCTNCCRSQHQRVPFHRISQWTGTCFEDSCLVKTGLVIWLGHDGDACPWDDKVADELFADSGADSDISDGTSPGLRSMKDTNDLLTGVPFIKNSKRMTTIVDVSGVHTHMVKYCTCTDAPSADIQLFQMGLFPASFTKPKTAFTFDVLNNFLLDNLECGTSAMNYYSKLRRMTTSVFPHLVPDRYRELMRVARQWRKLKLLKWNGFAHESKAIKLGDLALFCPACPQPGINVKLLMGDGADHEEKRSDLETPSWLYSRSLVMDGNFKAEHLHASNPEDEVSLMDGRSFIVGDKMYKAHLAKANDTIQRSECNNHRAVNQANASRHRLEATGIGGCACARHGCFVPHAMVDFQKGERQMNMDYALCQALKYNADGIQRSLTFYDVNCQYHKNLKDRIAESFYLDIQQDIDIIPGIGLIDGEIMETLWSPLNIISPVARGMGTPHQKECLDYQMNDCNCMKMIRMTKFLCRKYKQAVKGVAESMTSFEKLHQSADGNTVRQWEEQERLAQERRVLDPMAMDIYDVQLRKAPSRKQQEIELLRIHSRQPAAAQQGITIEEAQVTLQIDTQRLEIGRRRDRIQGDIDRWAAMALNILGEGLDNVNHQDMEEDTDGGMSNELCLFQPEKVVIPLPSNLGPDKCAEWEVMLVHLADKAVLSRTTVRTAKSQAMSTRAWTQVHSVDRAISINATIYSKCRSQLAKLGADNILTRYRPLEKEHLKVSTAVADPNARGQRNSTLAWFWSMDVEGDSESSDWLSKCTYVFLVVVYRVHWLQSKALRDHWAEELLLVQHKMQWTCNFFCHKSQEWTRHATIAEGVGKMGHVAYAVKVRNLDYR</sequence>
<dbReference type="InterPro" id="IPR041457">
    <property type="entry name" value="CxC2_KDZ-assoc"/>
</dbReference>
<dbReference type="OrthoDB" id="3143151at2759"/>
<evidence type="ECO:0000313" key="3">
    <source>
        <dbReference type="Proteomes" id="UP000823399"/>
    </source>
</evidence>
<gene>
    <name evidence="2" type="ORF">F5147DRAFT_746601</name>
</gene>
<evidence type="ECO:0000259" key="1">
    <source>
        <dbReference type="Pfam" id="PF18803"/>
    </source>
</evidence>
<comment type="caution">
    <text evidence="2">The sequence shown here is derived from an EMBL/GenBank/DDBJ whole genome shotgun (WGS) entry which is preliminary data.</text>
</comment>
<dbReference type="InterPro" id="IPR040521">
    <property type="entry name" value="KDZ"/>
</dbReference>
<dbReference type="GeneID" id="64702124"/>
<keyword evidence="3" id="KW-1185">Reference proteome</keyword>